<keyword evidence="4" id="KW-0418">Kinase</keyword>
<evidence type="ECO:0000256" key="1">
    <source>
        <dbReference type="ARBA" id="ARBA00023127"/>
    </source>
</evidence>
<dbReference type="InterPro" id="IPR011009">
    <property type="entry name" value="Kinase-like_dom_sf"/>
</dbReference>
<accession>A0A6G6ADH8</accession>
<dbReference type="EMBL" id="MN175499">
    <property type="protein sequence ID" value="QID06446.1"/>
    <property type="molecule type" value="Genomic_DNA"/>
</dbReference>
<dbReference type="Gene3D" id="1.10.472.10">
    <property type="entry name" value="Cyclin-like"/>
    <property type="match status" value="1"/>
</dbReference>
<sequence length="467" mass="54327">MDLLHKHKSLTLKHRSIVLNWMMEVVDCYDLKYNTYQVAVYILDKYMITENVNILPRELQGISVVCITIASKLVDENLLSISDADYISQNQYGNQFLVQKEKQIIEKLGYRLYHETVWQLIKKNGERIGPDVFRIAYYLTSIMLIHPEYIFIPTKVLTDKIIKFAITIKKNHHRIPKMSKKDPVFKYLYCMWSVATINTKFSEIKNIFVDLKIYYVLKKNLLQIGPIFEGNVANKYGNQLEIISDMNICCNKKYYNSKVYEIDHGVGIPKEALKEIVALVSVKKHSNIASLDSYNYDITSNKLTYGSKIVCSVLDKLSQNPTKKFKLKIIKQFLLGIKHLCDNQIVYNDLTIDKLFLDKNNDLIISACLNIFTYDLHSSNKFLRAYKGTQNEKKYIKSCGYIIGHILLGHSLLNDKNEIQYKELDERYPEILNLLPKMISPDLFINSNIDNIIKVFNSMKSVKINSF</sequence>
<dbReference type="InterPro" id="IPR036915">
    <property type="entry name" value="Cyclin-like_sf"/>
</dbReference>
<dbReference type="InterPro" id="IPR006671">
    <property type="entry name" value="Cyclin_N"/>
</dbReference>
<dbReference type="InterPro" id="IPR048258">
    <property type="entry name" value="Cyclins_cyclin-box"/>
</dbReference>
<dbReference type="InterPro" id="IPR039361">
    <property type="entry name" value="Cyclin"/>
</dbReference>
<keyword evidence="1 2" id="KW-0195">Cyclin</keyword>
<name>A0A6G6ADH8_9VIRU</name>
<keyword evidence="4" id="KW-0808">Transferase</keyword>
<evidence type="ECO:0000313" key="4">
    <source>
        <dbReference type="EMBL" id="QID06446.1"/>
    </source>
</evidence>
<evidence type="ECO:0000256" key="2">
    <source>
        <dbReference type="RuleBase" id="RU000383"/>
    </source>
</evidence>
<organism evidence="4">
    <name type="scientific">Borely moumouvirus</name>
    <dbReference type="NCBI Taxonomy" id="2712067"/>
    <lineage>
        <taxon>Viruses</taxon>
        <taxon>Varidnaviria</taxon>
        <taxon>Bamfordvirae</taxon>
        <taxon>Nucleocytoviricota</taxon>
        <taxon>Megaviricetes</taxon>
        <taxon>Imitervirales</taxon>
        <taxon>Mimiviridae</taxon>
        <taxon>Megamimivirinae</taxon>
        <taxon>Moumouvirus</taxon>
    </lineage>
</organism>
<dbReference type="SUPFAM" id="SSF56112">
    <property type="entry name" value="Protein kinase-like (PK-like)"/>
    <property type="match status" value="1"/>
</dbReference>
<evidence type="ECO:0000259" key="3">
    <source>
        <dbReference type="SMART" id="SM00385"/>
    </source>
</evidence>
<comment type="similarity">
    <text evidence="2">Belongs to the cyclin family.</text>
</comment>
<feature type="domain" description="Cyclin-like" evidence="3">
    <location>
        <begin position="20"/>
        <end position="113"/>
    </location>
</feature>
<dbReference type="Gene3D" id="1.10.510.10">
    <property type="entry name" value="Transferase(Phosphotransferase) domain 1"/>
    <property type="match status" value="1"/>
</dbReference>
<protein>
    <submittedName>
        <fullName evidence="4">Cyclin-domain fused to serine-threonine kinase</fullName>
    </submittedName>
</protein>
<dbReference type="InterPro" id="IPR013763">
    <property type="entry name" value="Cyclin-like_dom"/>
</dbReference>
<dbReference type="PANTHER" id="PTHR10177">
    <property type="entry name" value="CYCLINS"/>
    <property type="match status" value="1"/>
</dbReference>
<reference evidence="4" key="1">
    <citation type="submission" date="2019-07" db="EMBL/GenBank/DDBJ databases">
        <title>The discovery of a new lineage B mimivirus raises questions about particles surface fibrils.</title>
        <authorList>
            <person name="Silva L.K.S."/>
            <person name="Rodrigues R.A.L."/>
            <person name="Andrade A.C.S.P."/>
            <person name="Hikida H."/>
            <person name="Andreani J."/>
            <person name="Levasseur A."/>
            <person name="La Scola B."/>
            <person name="Abrahao J.S."/>
        </authorList>
    </citation>
    <scope>NUCLEOTIDE SEQUENCE</scope>
    <source>
        <strain evidence="4">B60</strain>
    </source>
</reference>
<dbReference type="SUPFAM" id="SSF47954">
    <property type="entry name" value="Cyclin-like"/>
    <property type="match status" value="1"/>
</dbReference>
<dbReference type="SMART" id="SM00385">
    <property type="entry name" value="CYCLIN"/>
    <property type="match status" value="1"/>
</dbReference>
<dbReference type="GO" id="GO:0016301">
    <property type="term" value="F:kinase activity"/>
    <property type="evidence" value="ECO:0007669"/>
    <property type="project" value="UniProtKB-KW"/>
</dbReference>
<proteinExistence type="inferred from homology"/>
<dbReference type="Pfam" id="PF00134">
    <property type="entry name" value="Cyclin_N"/>
    <property type="match status" value="1"/>
</dbReference>
<dbReference type="PROSITE" id="PS00292">
    <property type="entry name" value="CYCLINS"/>
    <property type="match status" value="1"/>
</dbReference>